<gene>
    <name evidence="3" type="ORF">JOC28_001676</name>
</gene>
<keyword evidence="2" id="KW-0472">Membrane</keyword>
<evidence type="ECO:0000256" key="2">
    <source>
        <dbReference type="SAM" id="Phobius"/>
    </source>
</evidence>
<keyword evidence="4" id="KW-1185">Reference proteome</keyword>
<comment type="caution">
    <text evidence="3">The sequence shown here is derived from an EMBL/GenBank/DDBJ whole genome shotgun (WGS) entry which is preliminary data.</text>
</comment>
<feature type="compositionally biased region" description="Basic and acidic residues" evidence="1">
    <location>
        <begin position="112"/>
        <end position="127"/>
    </location>
</feature>
<proteinExistence type="predicted"/>
<evidence type="ECO:0000256" key="1">
    <source>
        <dbReference type="SAM" id="MobiDB-lite"/>
    </source>
</evidence>
<evidence type="ECO:0008006" key="5">
    <source>
        <dbReference type="Google" id="ProtNLM"/>
    </source>
</evidence>
<dbReference type="InterPro" id="IPR047665">
    <property type="entry name" value="ComGG_streptococcus-type"/>
</dbReference>
<feature type="region of interest" description="Disordered" evidence="1">
    <location>
        <begin position="99"/>
        <end position="127"/>
    </location>
</feature>
<dbReference type="NCBIfam" id="NF041014">
    <property type="entry name" value="pilin_ComGG_2"/>
    <property type="match status" value="1"/>
</dbReference>
<protein>
    <recommendedName>
        <fullName evidence="5">Competence protein ComGG</fullName>
    </recommendedName>
</protein>
<accession>A0ABS2PTL4</accession>
<dbReference type="EMBL" id="JAFBEH010000040">
    <property type="protein sequence ID" value="MBM7643374.1"/>
    <property type="molecule type" value="Genomic_DNA"/>
</dbReference>
<evidence type="ECO:0000313" key="3">
    <source>
        <dbReference type="EMBL" id="MBM7643374.1"/>
    </source>
</evidence>
<evidence type="ECO:0000313" key="4">
    <source>
        <dbReference type="Proteomes" id="UP000697472"/>
    </source>
</evidence>
<reference evidence="3 4" key="1">
    <citation type="submission" date="2021-01" db="EMBL/GenBank/DDBJ databases">
        <title>Genomic Encyclopedia of Type Strains, Phase IV (KMG-IV): sequencing the most valuable type-strain genomes for metagenomic binning, comparative biology and taxonomic classification.</title>
        <authorList>
            <person name="Goeker M."/>
        </authorList>
    </citation>
    <scope>NUCLEOTIDE SEQUENCE [LARGE SCALE GENOMIC DNA]</scope>
    <source>
        <strain evidence="3 4">DSM 27382</strain>
    </source>
</reference>
<name>A0ABS2PTL4_9STRE</name>
<keyword evidence="2" id="KW-1133">Transmembrane helix</keyword>
<organism evidence="3 4">
    <name type="scientific">Streptococcus loxodontisalivarius</name>
    <dbReference type="NCBI Taxonomy" id="1349415"/>
    <lineage>
        <taxon>Bacteria</taxon>
        <taxon>Bacillati</taxon>
        <taxon>Bacillota</taxon>
        <taxon>Bacilli</taxon>
        <taxon>Lactobacillales</taxon>
        <taxon>Streptococcaceae</taxon>
        <taxon>Streptococcus</taxon>
    </lineage>
</organism>
<sequence length="127" mass="14341">MLLRIRLRAGVLFYSILMAAVFTLLLQFYIARVTSQSKLAQEQLLSQKAYVSALMVGQMAEQTEGDLILEDGSVHYQKEGAQLALTVKLKDRTYQFHLPQTSKEAQPLPQEKPTEANQKIKQDDKAS</sequence>
<feature type="transmembrane region" description="Helical" evidence="2">
    <location>
        <begin position="12"/>
        <end position="30"/>
    </location>
</feature>
<dbReference type="RefSeq" id="WP_205010233.1">
    <property type="nucleotide sequence ID" value="NZ_JAFBEH010000040.1"/>
</dbReference>
<keyword evidence="2" id="KW-0812">Transmembrane</keyword>
<dbReference type="Proteomes" id="UP000697472">
    <property type="component" value="Unassembled WGS sequence"/>
</dbReference>